<proteinExistence type="predicted"/>
<accession>A0ABW3BEI2</accession>
<dbReference type="EMBL" id="JBHTHR010000261">
    <property type="protein sequence ID" value="MFD0801623.1"/>
    <property type="molecule type" value="Genomic_DNA"/>
</dbReference>
<feature type="non-terminal residue" evidence="2">
    <location>
        <position position="110"/>
    </location>
</feature>
<feature type="region of interest" description="Disordered" evidence="1">
    <location>
        <begin position="1"/>
        <end position="21"/>
    </location>
</feature>
<reference evidence="3" key="1">
    <citation type="journal article" date="2019" name="Int. J. Syst. Evol. Microbiol.">
        <title>The Global Catalogue of Microorganisms (GCM) 10K type strain sequencing project: providing services to taxonomists for standard genome sequencing and annotation.</title>
        <authorList>
            <consortium name="The Broad Institute Genomics Platform"/>
            <consortium name="The Broad Institute Genome Sequencing Center for Infectious Disease"/>
            <person name="Wu L."/>
            <person name="Ma J."/>
        </authorList>
    </citation>
    <scope>NUCLEOTIDE SEQUENCE [LARGE SCALE GENOMIC DNA]</scope>
    <source>
        <strain evidence="3">CCUG 63369</strain>
    </source>
</reference>
<sequence>MDSPELSTAGREALQSALRAGERAPSVCNSRPWIISEERGRVAVIADPDSRLDVADPQSRELVLSCGAALYNIRAALRAEGVVPEVAILPDPDRPGRLAEVAAGRAAEPE</sequence>
<protein>
    <recommendedName>
        <fullName evidence="4">Nitroreductase</fullName>
    </recommendedName>
</protein>
<dbReference type="InterPro" id="IPR000415">
    <property type="entry name" value="Nitroreductase-like"/>
</dbReference>
<evidence type="ECO:0000256" key="1">
    <source>
        <dbReference type="SAM" id="MobiDB-lite"/>
    </source>
</evidence>
<evidence type="ECO:0000313" key="2">
    <source>
        <dbReference type="EMBL" id="MFD0801623.1"/>
    </source>
</evidence>
<gene>
    <name evidence="2" type="ORF">ACFQZU_09885</name>
</gene>
<dbReference type="Proteomes" id="UP001596956">
    <property type="component" value="Unassembled WGS sequence"/>
</dbReference>
<organism evidence="2 3">
    <name type="scientific">Streptomonospora algeriensis</name>
    <dbReference type="NCBI Taxonomy" id="995084"/>
    <lineage>
        <taxon>Bacteria</taxon>
        <taxon>Bacillati</taxon>
        <taxon>Actinomycetota</taxon>
        <taxon>Actinomycetes</taxon>
        <taxon>Streptosporangiales</taxon>
        <taxon>Nocardiopsidaceae</taxon>
        <taxon>Streptomonospora</taxon>
    </lineage>
</organism>
<evidence type="ECO:0000313" key="3">
    <source>
        <dbReference type="Proteomes" id="UP001596956"/>
    </source>
</evidence>
<comment type="caution">
    <text evidence="2">The sequence shown here is derived from an EMBL/GenBank/DDBJ whole genome shotgun (WGS) entry which is preliminary data.</text>
</comment>
<keyword evidence="3" id="KW-1185">Reference proteome</keyword>
<name>A0ABW3BEI2_9ACTN</name>
<evidence type="ECO:0008006" key="4">
    <source>
        <dbReference type="Google" id="ProtNLM"/>
    </source>
</evidence>
<dbReference type="SUPFAM" id="SSF55469">
    <property type="entry name" value="FMN-dependent nitroreductase-like"/>
    <property type="match status" value="1"/>
</dbReference>